<feature type="transmembrane region" description="Helical" evidence="7">
    <location>
        <begin position="154"/>
        <end position="174"/>
    </location>
</feature>
<dbReference type="InterPro" id="IPR011701">
    <property type="entry name" value="MFS"/>
</dbReference>
<dbReference type="Pfam" id="PF07690">
    <property type="entry name" value="MFS_1"/>
    <property type="match status" value="1"/>
</dbReference>
<evidence type="ECO:0000256" key="7">
    <source>
        <dbReference type="SAM" id="Phobius"/>
    </source>
</evidence>
<evidence type="ECO:0000256" key="5">
    <source>
        <dbReference type="ARBA" id="ARBA00022989"/>
    </source>
</evidence>
<evidence type="ECO:0000256" key="6">
    <source>
        <dbReference type="ARBA" id="ARBA00023136"/>
    </source>
</evidence>
<dbReference type="Gene3D" id="1.20.1250.20">
    <property type="entry name" value="MFS general substrate transporter like domains"/>
    <property type="match status" value="1"/>
</dbReference>
<proteinExistence type="predicted"/>
<feature type="transmembrane region" description="Helical" evidence="7">
    <location>
        <begin position="59"/>
        <end position="83"/>
    </location>
</feature>
<dbReference type="AlphaFoldDB" id="A0A0N0XX24"/>
<dbReference type="EMBL" id="LGKG01000135">
    <property type="protein sequence ID" value="KPC62937.1"/>
    <property type="molecule type" value="Genomic_DNA"/>
</dbReference>
<dbReference type="InterPro" id="IPR050171">
    <property type="entry name" value="MFS_Transporters"/>
</dbReference>
<protein>
    <submittedName>
        <fullName evidence="8">MFS transporter</fullName>
    </submittedName>
</protein>
<keyword evidence="4 7" id="KW-0812">Transmembrane</keyword>
<keyword evidence="3" id="KW-1003">Cell membrane</keyword>
<feature type="transmembrane region" description="Helical" evidence="7">
    <location>
        <begin position="22"/>
        <end position="47"/>
    </location>
</feature>
<dbReference type="PANTHER" id="PTHR23517">
    <property type="entry name" value="RESISTANCE PROTEIN MDTM, PUTATIVE-RELATED-RELATED"/>
    <property type="match status" value="1"/>
</dbReference>
<keyword evidence="6 7" id="KW-0472">Membrane</keyword>
<keyword evidence="9" id="KW-1185">Reference proteome</keyword>
<evidence type="ECO:0000313" key="8">
    <source>
        <dbReference type="EMBL" id="KPC62937.1"/>
    </source>
</evidence>
<name>A0A0N0XX24_9ACTN</name>
<dbReference type="GO" id="GO:0005886">
    <property type="term" value="C:plasma membrane"/>
    <property type="evidence" value="ECO:0007669"/>
    <property type="project" value="UniProtKB-SubCell"/>
</dbReference>
<gene>
    <name evidence="8" type="ORF">ADL29_16730</name>
</gene>
<feature type="transmembrane region" description="Helical" evidence="7">
    <location>
        <begin position="89"/>
        <end position="106"/>
    </location>
</feature>
<keyword evidence="5 7" id="KW-1133">Transmembrane helix</keyword>
<feature type="transmembrane region" description="Helical" evidence="7">
    <location>
        <begin position="127"/>
        <end position="148"/>
    </location>
</feature>
<dbReference type="PATRIC" id="fig|66876.3.peg.3658"/>
<feature type="transmembrane region" description="Helical" evidence="7">
    <location>
        <begin position="336"/>
        <end position="363"/>
    </location>
</feature>
<evidence type="ECO:0000256" key="1">
    <source>
        <dbReference type="ARBA" id="ARBA00004651"/>
    </source>
</evidence>
<feature type="transmembrane region" description="Helical" evidence="7">
    <location>
        <begin position="375"/>
        <end position="395"/>
    </location>
</feature>
<comment type="caution">
    <text evidence="8">The sequence shown here is derived from an EMBL/GenBank/DDBJ whole genome shotgun (WGS) entry which is preliminary data.</text>
</comment>
<feature type="transmembrane region" description="Helical" evidence="7">
    <location>
        <begin position="401"/>
        <end position="421"/>
    </location>
</feature>
<reference evidence="9" key="1">
    <citation type="submission" date="2015-07" db="EMBL/GenBank/DDBJ databases">
        <authorList>
            <person name="Ju K.-S."/>
            <person name="Doroghazi J.R."/>
            <person name="Metcalf W.W."/>
        </authorList>
    </citation>
    <scope>NUCLEOTIDE SEQUENCE [LARGE SCALE GENOMIC DNA]</scope>
    <source>
        <strain evidence="9">NRRL ISP-5002</strain>
    </source>
</reference>
<dbReference type="GO" id="GO:0022857">
    <property type="term" value="F:transmembrane transporter activity"/>
    <property type="evidence" value="ECO:0007669"/>
    <property type="project" value="InterPro"/>
</dbReference>
<dbReference type="SUPFAM" id="SSF103473">
    <property type="entry name" value="MFS general substrate transporter"/>
    <property type="match status" value="1"/>
</dbReference>
<feature type="transmembrane region" description="Helical" evidence="7">
    <location>
        <begin position="308"/>
        <end position="330"/>
    </location>
</feature>
<dbReference type="InterPro" id="IPR036259">
    <property type="entry name" value="MFS_trans_sf"/>
</dbReference>
<dbReference type="Proteomes" id="UP000037982">
    <property type="component" value="Unassembled WGS sequence"/>
</dbReference>
<evidence type="ECO:0000256" key="3">
    <source>
        <dbReference type="ARBA" id="ARBA00022475"/>
    </source>
</evidence>
<accession>A0A0N0XX24</accession>
<organism evidence="8 9">
    <name type="scientific">Streptomyces chattanoogensis</name>
    <dbReference type="NCBI Taxonomy" id="66876"/>
    <lineage>
        <taxon>Bacteria</taxon>
        <taxon>Bacillati</taxon>
        <taxon>Actinomycetota</taxon>
        <taxon>Actinomycetes</taxon>
        <taxon>Kitasatosporales</taxon>
        <taxon>Streptomycetaceae</taxon>
        <taxon>Streptomyces</taxon>
    </lineage>
</organism>
<evidence type="ECO:0000256" key="2">
    <source>
        <dbReference type="ARBA" id="ARBA00022448"/>
    </source>
</evidence>
<feature type="transmembrane region" description="Helical" evidence="7">
    <location>
        <begin position="246"/>
        <end position="269"/>
    </location>
</feature>
<keyword evidence="2" id="KW-0813">Transport</keyword>
<dbReference type="PANTHER" id="PTHR23517:SF3">
    <property type="entry name" value="INTEGRAL MEMBRANE TRANSPORT PROTEIN"/>
    <property type="match status" value="1"/>
</dbReference>
<comment type="subcellular location">
    <subcellularLocation>
        <location evidence="1">Cell membrane</location>
        <topology evidence="1">Multi-pass membrane protein</topology>
    </subcellularLocation>
</comment>
<evidence type="ECO:0000313" key="9">
    <source>
        <dbReference type="Proteomes" id="UP000037982"/>
    </source>
</evidence>
<feature type="transmembrane region" description="Helical" evidence="7">
    <location>
        <begin position="275"/>
        <end position="296"/>
    </location>
</feature>
<evidence type="ECO:0000256" key="4">
    <source>
        <dbReference type="ARBA" id="ARBA00022692"/>
    </source>
</evidence>
<sequence length="425" mass="42860">MTASGWSANQFSALLGAYRADLGLTTATTTGLFAVYVLGLVPALLLAGPAADRHGRRPLVYTALAVSFVSTCLLMAGPAAGWLLWPGRFLTGLGAGALLTAGSAWVKELSCPPHGTAATPGAAARRSGLFLSAGFASGGLAAALIAQWSPCPMVMAYVPHLLLATAAAVSAARVPETSPSLTSPSPASPSLTRTLRLHNVNTDGLRRVASASTNAAEAAKAQAAKAPAEGAGEAGHRTRTRSFRRLVLPVAPWVFAAPAIAFAVVPGLVDARLDGWGTVYAGIVTAVTPGAGILVAPLARRLAARHRIANAVAGLAAIVLGFAVDALAVAHTQPAVALFAAALLGAGYGLCVAHGLTEVAALAPPHRLARLTARFWSVCYLGFCAPYAFTLLTGAFSPPAILVAAAVLAALTLAAVALRGVRTAS</sequence>